<evidence type="ECO:0000256" key="2">
    <source>
        <dbReference type="PIRNR" id="PIRNR006276"/>
    </source>
</evidence>
<dbReference type="PRINTS" id="PR01438">
    <property type="entry name" value="UNVRSLSTRESS"/>
</dbReference>
<accession>A0A1Q2D5J9</accession>
<dbReference type="AlphaFoldDB" id="A0A1Q2D5J9"/>
<dbReference type="KEGG" id="vpi:BW732_05130"/>
<gene>
    <name evidence="4" type="ORF">BW732_05130</name>
</gene>
<dbReference type="Proteomes" id="UP000188246">
    <property type="component" value="Chromosome"/>
</dbReference>
<organism evidence="4 5">
    <name type="scientific">Vagococcus penaei</name>
    <dbReference type="NCBI Taxonomy" id="633807"/>
    <lineage>
        <taxon>Bacteria</taxon>
        <taxon>Bacillati</taxon>
        <taxon>Bacillota</taxon>
        <taxon>Bacilli</taxon>
        <taxon>Lactobacillales</taxon>
        <taxon>Enterococcaceae</taxon>
        <taxon>Vagococcus</taxon>
    </lineage>
</organism>
<comment type="subcellular location">
    <subcellularLocation>
        <location evidence="2">Cytoplasm</location>
    </subcellularLocation>
</comment>
<feature type="domain" description="UspA" evidence="3">
    <location>
        <begin position="4"/>
        <end position="144"/>
    </location>
</feature>
<dbReference type="OrthoDB" id="9789668at2"/>
<evidence type="ECO:0000259" key="3">
    <source>
        <dbReference type="Pfam" id="PF00582"/>
    </source>
</evidence>
<dbReference type="STRING" id="633807.BW732_05130"/>
<proteinExistence type="inferred from homology"/>
<reference evidence="4 5" key="1">
    <citation type="journal article" date="2010" name="Int. J. Syst. Evol. Microbiol.">
        <title>Vagococcus penaei sp. nov., isolated from spoilage microbiota of cooked shrimp (Penaeus vannamei).</title>
        <authorList>
            <person name="Jaffres E."/>
            <person name="Prevost H."/>
            <person name="Rossero A."/>
            <person name="Joffraud J.J."/>
            <person name="Dousset X."/>
        </authorList>
    </citation>
    <scope>NUCLEOTIDE SEQUENCE [LARGE SCALE GENOMIC DNA]</scope>
    <source>
        <strain evidence="4 5">CD276</strain>
    </source>
</reference>
<dbReference type="PANTHER" id="PTHR46268">
    <property type="entry name" value="STRESS RESPONSE PROTEIN NHAX"/>
    <property type="match status" value="1"/>
</dbReference>
<dbReference type="PIRSF" id="PIRSF006276">
    <property type="entry name" value="UspA"/>
    <property type="match status" value="1"/>
</dbReference>
<dbReference type="PANTHER" id="PTHR46268:SF6">
    <property type="entry name" value="UNIVERSAL STRESS PROTEIN UP12"/>
    <property type="match status" value="1"/>
</dbReference>
<evidence type="ECO:0000313" key="4">
    <source>
        <dbReference type="EMBL" id="AQP53680.1"/>
    </source>
</evidence>
<evidence type="ECO:0000256" key="1">
    <source>
        <dbReference type="ARBA" id="ARBA00008791"/>
    </source>
</evidence>
<dbReference type="SUPFAM" id="SSF52402">
    <property type="entry name" value="Adenine nucleotide alpha hydrolases-like"/>
    <property type="match status" value="1"/>
</dbReference>
<dbReference type="InterPro" id="IPR014729">
    <property type="entry name" value="Rossmann-like_a/b/a_fold"/>
</dbReference>
<dbReference type="InterPro" id="IPR006015">
    <property type="entry name" value="Universal_stress_UspA"/>
</dbReference>
<dbReference type="CDD" id="cd00293">
    <property type="entry name" value="USP-like"/>
    <property type="match status" value="1"/>
</dbReference>
<dbReference type="EMBL" id="CP019609">
    <property type="protein sequence ID" value="AQP53680.1"/>
    <property type="molecule type" value="Genomic_DNA"/>
</dbReference>
<evidence type="ECO:0000313" key="5">
    <source>
        <dbReference type="Proteomes" id="UP000188246"/>
    </source>
</evidence>
<protein>
    <recommendedName>
        <fullName evidence="2">Universal stress protein</fullName>
    </recommendedName>
</protein>
<keyword evidence="2" id="KW-0963">Cytoplasm</keyword>
<comment type="similarity">
    <text evidence="1 2">Belongs to the universal stress protein A family.</text>
</comment>
<dbReference type="Pfam" id="PF00582">
    <property type="entry name" value="Usp"/>
    <property type="match status" value="1"/>
</dbReference>
<sequence length="160" mass="17893">MLKEYKKILVAVDGSHESELAFKKATQVARRNNAVLVIAHIIDIRAFESVSSFDESLAEEAANIARETLDAYITYAKEQGIQHAEYVIEYGSPKVLLAKNLQHEHDIDLILLGATGLNTMERIFIGSVSSYVARNAHCDVLIVRTDLDNRPIPKMKKAKK</sequence>
<name>A0A1Q2D5J9_9ENTE</name>
<keyword evidence="5" id="KW-1185">Reference proteome</keyword>
<dbReference type="InterPro" id="IPR006016">
    <property type="entry name" value="UspA"/>
</dbReference>
<dbReference type="GO" id="GO:0005737">
    <property type="term" value="C:cytoplasm"/>
    <property type="evidence" value="ECO:0007669"/>
    <property type="project" value="UniProtKB-SubCell"/>
</dbReference>
<dbReference type="RefSeq" id="WP_077275766.1">
    <property type="nucleotide sequence ID" value="NZ_CP019609.1"/>
</dbReference>
<dbReference type="Gene3D" id="3.40.50.620">
    <property type="entry name" value="HUPs"/>
    <property type="match status" value="1"/>
</dbReference>